<comment type="caution">
    <text evidence="6">Lacks conserved residue(s) required for the propagation of feature annotation.</text>
</comment>
<evidence type="ECO:0000256" key="6">
    <source>
        <dbReference type="RuleBase" id="RU363108"/>
    </source>
</evidence>
<reference evidence="7 8" key="1">
    <citation type="journal article" date="2017" name="Gigascience">
        <title>Genome sequence of the small brown planthopper, Laodelphax striatellus.</title>
        <authorList>
            <person name="Zhu J."/>
            <person name="Jiang F."/>
            <person name="Wang X."/>
            <person name="Yang P."/>
            <person name="Bao Y."/>
            <person name="Zhao W."/>
            <person name="Wang W."/>
            <person name="Lu H."/>
            <person name="Wang Q."/>
            <person name="Cui N."/>
            <person name="Li J."/>
            <person name="Chen X."/>
            <person name="Luo L."/>
            <person name="Yu J."/>
            <person name="Kang L."/>
            <person name="Cui F."/>
        </authorList>
    </citation>
    <scope>NUCLEOTIDE SEQUENCE [LARGE SCALE GENOMIC DNA]</scope>
    <source>
        <strain evidence="7">Lst14</strain>
    </source>
</reference>
<evidence type="ECO:0000256" key="1">
    <source>
        <dbReference type="ARBA" id="ARBA00004651"/>
    </source>
</evidence>
<feature type="transmembrane region" description="Helical" evidence="6">
    <location>
        <begin position="278"/>
        <end position="296"/>
    </location>
</feature>
<sequence length="442" mass="51796">MSDESLEVKHNRNFERSTKLIVGFLQVYGCLPDYRKSASRLQKIIVVYSLLLLIGNFYLFFMYFGSEPMEDYYKKLNDTDFRMERHEETLMSATSVINFSFGLVIHVLYFLYAKRILNHLAKWIDLEEFYFEKVKKDLVDPVGSSTLRWLLSLTAYNCLLFYIQFIPRFNFQIRPELSFAFFCILRYTDVLFLTIMHAASSGAKNISQRYLENLEKGEHGDLLWLEAVWLKLAELIRDSGAAMAPILFLHMMRYAVLGLFFSYMICVRFMVLLDKTDFLILVAWTVEFATIYFFTWKITSCAYEAQYKISQLAETLRHFLNERECNLNQEITDQVLSFQDTIVSLPARIELLDYMVVDKKLFVSINKLYLTYLIILVQFKIAEYNIKERLVNHKITTSSVEPAAIVNNNYQEQESVTLAPFLTTLTNALNIKPTAFEETTQP</sequence>
<evidence type="ECO:0000256" key="5">
    <source>
        <dbReference type="ARBA" id="ARBA00023136"/>
    </source>
</evidence>
<name>A0A482WM94_LAOST</name>
<gene>
    <name evidence="7" type="ORF">LSTR_LSTR012729</name>
</gene>
<comment type="function">
    <text evidence="6">Gustatory receptor which mediates acceptance or avoidance behavior, depending on its substrates.</text>
</comment>
<dbReference type="OrthoDB" id="6625921at2759"/>
<keyword evidence="2 6" id="KW-1003">Cell membrane</keyword>
<evidence type="ECO:0000256" key="4">
    <source>
        <dbReference type="ARBA" id="ARBA00022989"/>
    </source>
</evidence>
<dbReference type="EMBL" id="QKKF02030855">
    <property type="protein sequence ID" value="RZF34647.1"/>
    <property type="molecule type" value="Genomic_DNA"/>
</dbReference>
<feature type="transmembrane region" description="Helical" evidence="6">
    <location>
        <begin position="177"/>
        <end position="199"/>
    </location>
</feature>
<comment type="similarity">
    <text evidence="6">Belongs to the insect chemoreceptor superfamily. Gustatory receptor (GR) family.</text>
</comment>
<feature type="transmembrane region" description="Helical" evidence="6">
    <location>
        <begin position="90"/>
        <end position="112"/>
    </location>
</feature>
<comment type="subcellular location">
    <subcellularLocation>
        <location evidence="1 6">Cell membrane</location>
        <topology evidence="1 6">Multi-pass membrane protein</topology>
    </subcellularLocation>
</comment>
<dbReference type="InterPro" id="IPR013604">
    <property type="entry name" value="7TM_chemorcpt"/>
</dbReference>
<proteinExistence type="inferred from homology"/>
<evidence type="ECO:0000313" key="8">
    <source>
        <dbReference type="Proteomes" id="UP000291343"/>
    </source>
</evidence>
<keyword evidence="3 6" id="KW-0812">Transmembrane</keyword>
<dbReference type="GO" id="GO:0005886">
    <property type="term" value="C:plasma membrane"/>
    <property type="evidence" value="ECO:0007669"/>
    <property type="project" value="UniProtKB-SubCell"/>
</dbReference>
<evidence type="ECO:0000256" key="3">
    <source>
        <dbReference type="ARBA" id="ARBA00022692"/>
    </source>
</evidence>
<keyword evidence="5 6" id="KW-0472">Membrane</keyword>
<protein>
    <recommendedName>
        <fullName evidence="6">Gustatory receptor</fullName>
    </recommendedName>
</protein>
<keyword evidence="6" id="KW-0675">Receptor</keyword>
<comment type="caution">
    <text evidence="7">The sequence shown here is derived from an EMBL/GenBank/DDBJ whole genome shotgun (WGS) entry which is preliminary data.</text>
</comment>
<dbReference type="GO" id="GO:0050909">
    <property type="term" value="P:sensory perception of taste"/>
    <property type="evidence" value="ECO:0007669"/>
    <property type="project" value="InterPro"/>
</dbReference>
<dbReference type="AlphaFoldDB" id="A0A482WM94"/>
<accession>A0A482WM94</accession>
<dbReference type="GO" id="GO:0007165">
    <property type="term" value="P:signal transduction"/>
    <property type="evidence" value="ECO:0007669"/>
    <property type="project" value="UniProtKB-KW"/>
</dbReference>
<feature type="transmembrane region" description="Helical" evidence="6">
    <location>
        <begin position="254"/>
        <end position="272"/>
    </location>
</feature>
<evidence type="ECO:0000313" key="7">
    <source>
        <dbReference type="EMBL" id="RZF34647.1"/>
    </source>
</evidence>
<dbReference type="SMR" id="A0A482WM94"/>
<evidence type="ECO:0000256" key="2">
    <source>
        <dbReference type="ARBA" id="ARBA00022475"/>
    </source>
</evidence>
<dbReference type="Proteomes" id="UP000291343">
    <property type="component" value="Unassembled WGS sequence"/>
</dbReference>
<dbReference type="Pfam" id="PF08395">
    <property type="entry name" value="7tm_7"/>
    <property type="match status" value="1"/>
</dbReference>
<keyword evidence="6" id="KW-0807">Transducer</keyword>
<dbReference type="InParanoid" id="A0A482WM94"/>
<keyword evidence="8" id="KW-1185">Reference proteome</keyword>
<keyword evidence="4 6" id="KW-1133">Transmembrane helix</keyword>
<feature type="transmembrane region" description="Helical" evidence="6">
    <location>
        <begin position="45"/>
        <end position="64"/>
    </location>
</feature>
<organism evidence="7 8">
    <name type="scientific">Laodelphax striatellus</name>
    <name type="common">Small brown planthopper</name>
    <name type="synonym">Delphax striatella</name>
    <dbReference type="NCBI Taxonomy" id="195883"/>
    <lineage>
        <taxon>Eukaryota</taxon>
        <taxon>Metazoa</taxon>
        <taxon>Ecdysozoa</taxon>
        <taxon>Arthropoda</taxon>
        <taxon>Hexapoda</taxon>
        <taxon>Insecta</taxon>
        <taxon>Pterygota</taxon>
        <taxon>Neoptera</taxon>
        <taxon>Paraneoptera</taxon>
        <taxon>Hemiptera</taxon>
        <taxon>Auchenorrhyncha</taxon>
        <taxon>Fulgoroidea</taxon>
        <taxon>Delphacidae</taxon>
        <taxon>Criomorphinae</taxon>
        <taxon>Laodelphax</taxon>
    </lineage>
</organism>